<dbReference type="InterPro" id="IPR011990">
    <property type="entry name" value="TPR-like_helical_dom_sf"/>
</dbReference>
<dbReference type="PANTHER" id="PTHR47926">
    <property type="entry name" value="PENTATRICOPEPTIDE REPEAT-CONTAINING PROTEIN"/>
    <property type="match status" value="1"/>
</dbReference>
<feature type="repeat" description="PPR" evidence="2">
    <location>
        <begin position="182"/>
        <end position="216"/>
    </location>
</feature>
<dbReference type="Gene3D" id="1.25.40.10">
    <property type="entry name" value="Tetratricopeptide repeat domain"/>
    <property type="match status" value="4"/>
</dbReference>
<name>A0AAV1XRQ5_LUPLU</name>
<keyword evidence="5" id="KW-1185">Reference proteome</keyword>
<dbReference type="PANTHER" id="PTHR47926:SF510">
    <property type="entry name" value="PENTATRICOPEPTIDE REPEAT-CONTAINING PROTEIN"/>
    <property type="match status" value="1"/>
</dbReference>
<feature type="repeat" description="PPR" evidence="2">
    <location>
        <begin position="316"/>
        <end position="350"/>
    </location>
</feature>
<dbReference type="Pfam" id="PF13041">
    <property type="entry name" value="PPR_2"/>
    <property type="match status" value="3"/>
</dbReference>
<feature type="repeat" description="PPR" evidence="2">
    <location>
        <begin position="285"/>
        <end position="315"/>
    </location>
</feature>
<comment type="caution">
    <text evidence="4">The sequence shown here is derived from an EMBL/GenBank/DDBJ whole genome shotgun (WGS) entry which is preliminary data.</text>
</comment>
<dbReference type="NCBIfam" id="TIGR00756">
    <property type="entry name" value="PPR"/>
    <property type="match status" value="4"/>
</dbReference>
<dbReference type="InterPro" id="IPR046960">
    <property type="entry name" value="PPR_At4g14850-like_plant"/>
</dbReference>
<dbReference type="GO" id="GO:0003723">
    <property type="term" value="F:RNA binding"/>
    <property type="evidence" value="ECO:0007669"/>
    <property type="project" value="InterPro"/>
</dbReference>
<dbReference type="SUPFAM" id="SSF48452">
    <property type="entry name" value="TPR-like"/>
    <property type="match status" value="1"/>
</dbReference>
<dbReference type="FunFam" id="1.25.40.10:FF:000348">
    <property type="entry name" value="Pentatricopeptide repeat-containing protein chloroplastic"/>
    <property type="match status" value="1"/>
</dbReference>
<dbReference type="AlphaFoldDB" id="A0AAV1XRQ5"/>
<feature type="repeat" description="PPR" evidence="2">
    <location>
        <begin position="77"/>
        <end position="111"/>
    </location>
</feature>
<dbReference type="FunFam" id="1.25.40.10:FF:000184">
    <property type="entry name" value="Pentatricopeptide repeat-containing protein, chloroplastic"/>
    <property type="match status" value="1"/>
</dbReference>
<evidence type="ECO:0000256" key="1">
    <source>
        <dbReference type="ARBA" id="ARBA00022737"/>
    </source>
</evidence>
<dbReference type="Pfam" id="PF01535">
    <property type="entry name" value="PPR"/>
    <property type="match status" value="4"/>
</dbReference>
<proteinExistence type="predicted"/>
<evidence type="ECO:0000313" key="4">
    <source>
        <dbReference type="EMBL" id="CAL0324288.1"/>
    </source>
</evidence>
<dbReference type="EMBL" id="CAXHTB010000017">
    <property type="protein sequence ID" value="CAL0324288.1"/>
    <property type="molecule type" value="Genomic_DNA"/>
</dbReference>
<dbReference type="GO" id="GO:0009451">
    <property type="term" value="P:RNA modification"/>
    <property type="evidence" value="ECO:0007669"/>
    <property type="project" value="InterPro"/>
</dbReference>
<gene>
    <name evidence="4" type="ORF">LLUT_LOCUS25348</name>
</gene>
<keyword evidence="1" id="KW-0677">Repeat</keyword>
<evidence type="ECO:0000256" key="2">
    <source>
        <dbReference type="PROSITE-ProRule" id="PRU00708"/>
    </source>
</evidence>
<sequence>MILPTFSAIPIQLPSPPIPKLSHSNTNFTPTNTNTNTNNTNTNFTPTNTNTNNNNFTPTNTNNHSFSLRHTSKSSDSTAAWTSSIAHHCRTGHIHKAASLFIRMTEAAVRPNHITFITLLSACAHYPSHTTFSFGSIIHAQARKLGFVINNVMVATALIDMYAKCGHVPLARLIFAQMGVRNLVTWNTMIDGCMRNGEIEYALQLFDELPVKNAISWTTLIGGFVKKDYHERALACFREMQLAGVSPDYVTVISVLSACANLGTLGIGLWVHKLVTMHDFKDKNNVRVHNTLIDMYSRCGCIEFACQVFDRMPERTLVSWNSIIVGLAVNGLADEALNCFNSMQREGFEPNGVSYTGALTACSHAGLIDEGLRIFDNMKRVRSMTPRIEHYGCLVDLYSRAGRLKEAWNLIKNMPMKPNEVVLGSLLAACRTQGDIELAEKVMKYLVELNPGGDSNYVLLSNIYAAVGKWDGANKVRRAMKDRGIQKKPGFSSIEIDSSIHKFISGDKSHEDNNDIYSTLGLLSFELQLCGYVPDFSGRKTDEDD</sequence>
<dbReference type="InterPro" id="IPR046848">
    <property type="entry name" value="E_motif"/>
</dbReference>
<dbReference type="PROSITE" id="PS51375">
    <property type="entry name" value="PPR"/>
    <property type="match status" value="4"/>
</dbReference>
<dbReference type="Pfam" id="PF20431">
    <property type="entry name" value="E_motif"/>
    <property type="match status" value="1"/>
</dbReference>
<dbReference type="Proteomes" id="UP001497480">
    <property type="component" value="Unassembled WGS sequence"/>
</dbReference>
<evidence type="ECO:0000256" key="3">
    <source>
        <dbReference type="SAM" id="MobiDB-lite"/>
    </source>
</evidence>
<evidence type="ECO:0000313" key="5">
    <source>
        <dbReference type="Proteomes" id="UP001497480"/>
    </source>
</evidence>
<organism evidence="4 5">
    <name type="scientific">Lupinus luteus</name>
    <name type="common">European yellow lupine</name>
    <dbReference type="NCBI Taxonomy" id="3873"/>
    <lineage>
        <taxon>Eukaryota</taxon>
        <taxon>Viridiplantae</taxon>
        <taxon>Streptophyta</taxon>
        <taxon>Embryophyta</taxon>
        <taxon>Tracheophyta</taxon>
        <taxon>Spermatophyta</taxon>
        <taxon>Magnoliopsida</taxon>
        <taxon>eudicotyledons</taxon>
        <taxon>Gunneridae</taxon>
        <taxon>Pentapetalae</taxon>
        <taxon>rosids</taxon>
        <taxon>fabids</taxon>
        <taxon>Fabales</taxon>
        <taxon>Fabaceae</taxon>
        <taxon>Papilionoideae</taxon>
        <taxon>50 kb inversion clade</taxon>
        <taxon>genistoids sensu lato</taxon>
        <taxon>core genistoids</taxon>
        <taxon>Genisteae</taxon>
        <taxon>Lupinus</taxon>
    </lineage>
</organism>
<protein>
    <submittedName>
        <fullName evidence="4">Uncharacterized protein</fullName>
    </submittedName>
</protein>
<accession>A0AAV1XRQ5</accession>
<feature type="region of interest" description="Disordered" evidence="3">
    <location>
        <begin position="30"/>
        <end position="52"/>
    </location>
</feature>
<dbReference type="InterPro" id="IPR002885">
    <property type="entry name" value="PPR_rpt"/>
</dbReference>
<reference evidence="4 5" key="1">
    <citation type="submission" date="2024-03" db="EMBL/GenBank/DDBJ databases">
        <authorList>
            <person name="Martinez-Hernandez J."/>
        </authorList>
    </citation>
    <scope>NUCLEOTIDE SEQUENCE [LARGE SCALE GENOMIC DNA]</scope>
</reference>